<comment type="caution">
    <text evidence="2">The sequence shown here is derived from an EMBL/GenBank/DDBJ whole genome shotgun (WGS) entry which is preliminary data.</text>
</comment>
<evidence type="ECO:0000313" key="3">
    <source>
        <dbReference type="Proteomes" id="UP000541444"/>
    </source>
</evidence>
<dbReference type="OrthoDB" id="1871193at2759"/>
<dbReference type="InterPro" id="IPR044824">
    <property type="entry name" value="MAIN-like"/>
</dbReference>
<sequence>MSSLSVTRTYMLYVLCTFLLPVRKGSYVIARYLYIFEKNKANIKWSWGSVVLAHLFHNLGAVSRTDGKQFGAYTTLLEVVWDPYRAKKRSDHDFNENTFFNGLISSPDHVKPIYPNRIIRQFARIQPISKNPKCFEVLRTWDGEEPKQYKPKYDWVDVFLKGLWKELILAVIPKGELVPSRDLQKKIDELTVKYVDAVKRLKEKELFDAWCQAMKKEFYCRELAEKDDLTFIELFDQYDIFCTILQQGPKGDYLEDFTVTGEN</sequence>
<evidence type="ECO:0000259" key="1">
    <source>
        <dbReference type="Pfam" id="PF10536"/>
    </source>
</evidence>
<evidence type="ECO:0000313" key="2">
    <source>
        <dbReference type="EMBL" id="KAF6168516.1"/>
    </source>
</evidence>
<reference evidence="2 3" key="1">
    <citation type="journal article" date="2020" name="IScience">
        <title>Genome Sequencing of the Endangered Kingdonia uniflora (Circaeasteraceae, Ranunculales) Reveals Potential Mechanisms of Evolutionary Specialization.</title>
        <authorList>
            <person name="Sun Y."/>
            <person name="Deng T."/>
            <person name="Zhang A."/>
            <person name="Moore M.J."/>
            <person name="Landis J.B."/>
            <person name="Lin N."/>
            <person name="Zhang H."/>
            <person name="Zhang X."/>
            <person name="Huang J."/>
            <person name="Zhang X."/>
            <person name="Sun H."/>
            <person name="Wang H."/>
        </authorList>
    </citation>
    <scope>NUCLEOTIDE SEQUENCE [LARGE SCALE GENOMIC DNA]</scope>
    <source>
        <strain evidence="2">TB1705</strain>
        <tissue evidence="2">Leaf</tissue>
    </source>
</reference>
<protein>
    <recommendedName>
        <fullName evidence="1">Aminotransferase-like plant mobile domain-containing protein</fullName>
    </recommendedName>
</protein>
<dbReference type="EMBL" id="JACGCM010000694">
    <property type="protein sequence ID" value="KAF6168516.1"/>
    <property type="molecule type" value="Genomic_DNA"/>
</dbReference>
<organism evidence="2 3">
    <name type="scientific">Kingdonia uniflora</name>
    <dbReference type="NCBI Taxonomy" id="39325"/>
    <lineage>
        <taxon>Eukaryota</taxon>
        <taxon>Viridiplantae</taxon>
        <taxon>Streptophyta</taxon>
        <taxon>Embryophyta</taxon>
        <taxon>Tracheophyta</taxon>
        <taxon>Spermatophyta</taxon>
        <taxon>Magnoliopsida</taxon>
        <taxon>Ranunculales</taxon>
        <taxon>Circaeasteraceae</taxon>
        <taxon>Kingdonia</taxon>
    </lineage>
</organism>
<proteinExistence type="predicted"/>
<dbReference type="Proteomes" id="UP000541444">
    <property type="component" value="Unassembled WGS sequence"/>
</dbReference>
<feature type="domain" description="Aminotransferase-like plant mobile" evidence="1">
    <location>
        <begin position="6"/>
        <end position="79"/>
    </location>
</feature>
<accession>A0A7J7NMY5</accession>
<name>A0A7J7NMY5_9MAGN</name>
<dbReference type="GO" id="GO:0010073">
    <property type="term" value="P:meristem maintenance"/>
    <property type="evidence" value="ECO:0007669"/>
    <property type="project" value="InterPro"/>
</dbReference>
<dbReference type="PANTHER" id="PTHR46033:SF1">
    <property type="entry name" value="PROTEIN MAIN-LIKE 2"/>
    <property type="match status" value="1"/>
</dbReference>
<dbReference type="InterPro" id="IPR019557">
    <property type="entry name" value="AminoTfrase-like_pln_mobile"/>
</dbReference>
<dbReference type="PANTHER" id="PTHR46033">
    <property type="entry name" value="PROTEIN MAIN-LIKE 2"/>
    <property type="match status" value="1"/>
</dbReference>
<keyword evidence="3" id="KW-1185">Reference proteome</keyword>
<dbReference type="Pfam" id="PF10536">
    <property type="entry name" value="PMD"/>
    <property type="match status" value="1"/>
</dbReference>
<gene>
    <name evidence="2" type="ORF">GIB67_015063</name>
</gene>
<dbReference type="AlphaFoldDB" id="A0A7J7NMY5"/>